<dbReference type="PANTHER" id="PTHR33420:SF3">
    <property type="entry name" value="FIMBRIAL SUBUNIT ELFA"/>
    <property type="match status" value="1"/>
</dbReference>
<dbReference type="RefSeq" id="WP_217151210.1">
    <property type="nucleotide sequence ID" value="NZ_JAFMOY010000133.1"/>
</dbReference>
<dbReference type="PANTHER" id="PTHR33420">
    <property type="entry name" value="FIMBRIAL SUBUNIT ELFA-RELATED"/>
    <property type="match status" value="1"/>
</dbReference>
<gene>
    <name evidence="4" type="ORF">J1784_23580</name>
</gene>
<organism evidence="4 5">
    <name type="scientific">Rahnella ecdela</name>
    <dbReference type="NCBI Taxonomy" id="2816250"/>
    <lineage>
        <taxon>Bacteria</taxon>
        <taxon>Pseudomonadati</taxon>
        <taxon>Pseudomonadota</taxon>
        <taxon>Gammaproteobacteria</taxon>
        <taxon>Enterobacterales</taxon>
        <taxon>Yersiniaceae</taxon>
        <taxon>Rahnella</taxon>
    </lineage>
</organism>
<dbReference type="Proteomes" id="UP000739284">
    <property type="component" value="Unassembled WGS sequence"/>
</dbReference>
<dbReference type="InterPro" id="IPR050263">
    <property type="entry name" value="Bact_Fimbrial_Adh_Pro"/>
</dbReference>
<comment type="caution">
    <text evidence="4">The sequence shown here is derived from an EMBL/GenBank/DDBJ whole genome shotgun (WGS) entry which is preliminary data.</text>
</comment>
<keyword evidence="5" id="KW-1185">Reference proteome</keyword>
<sequence>MKKNLISLAVIATAVFCSASAMATGGQVNFTGEIIDAGCNIVNAPSSPLNVVMGQVAKSEFTGVGSTAAPTKFTLVLTNCPDTVSTAKIKFDGSSVNGDTSLLALTQESGVAQNVAIQLSDDTNTQVPLFTETKAYPLTSTQDNNLEFVARYIATAATVNPGPANSVANFSVIYN</sequence>
<feature type="chain" id="PRO_5047409058" evidence="2">
    <location>
        <begin position="24"/>
        <end position="175"/>
    </location>
</feature>
<evidence type="ECO:0000313" key="5">
    <source>
        <dbReference type="Proteomes" id="UP000739284"/>
    </source>
</evidence>
<feature type="signal peptide" evidence="2">
    <location>
        <begin position="1"/>
        <end position="23"/>
    </location>
</feature>
<feature type="domain" description="Fimbrial-type adhesion" evidence="3">
    <location>
        <begin position="29"/>
        <end position="174"/>
    </location>
</feature>
<keyword evidence="1 2" id="KW-0732">Signal</keyword>
<protein>
    <submittedName>
        <fullName evidence="4">Fimbrial protein</fullName>
    </submittedName>
</protein>
<evidence type="ECO:0000256" key="1">
    <source>
        <dbReference type="ARBA" id="ARBA00022729"/>
    </source>
</evidence>
<proteinExistence type="predicted"/>
<name>A0ABS6LM26_9GAMM</name>
<dbReference type="EMBL" id="JAFMOY010000133">
    <property type="protein sequence ID" value="MBU9847974.1"/>
    <property type="molecule type" value="Genomic_DNA"/>
</dbReference>
<evidence type="ECO:0000259" key="3">
    <source>
        <dbReference type="Pfam" id="PF00419"/>
    </source>
</evidence>
<evidence type="ECO:0000313" key="4">
    <source>
        <dbReference type="EMBL" id="MBU9847974.1"/>
    </source>
</evidence>
<evidence type="ECO:0000256" key="2">
    <source>
        <dbReference type="SAM" id="SignalP"/>
    </source>
</evidence>
<dbReference type="Pfam" id="PF00419">
    <property type="entry name" value="Fimbrial"/>
    <property type="match status" value="1"/>
</dbReference>
<accession>A0ABS6LM26</accession>
<reference evidence="4 5" key="1">
    <citation type="submission" date="2021-03" db="EMBL/GenBank/DDBJ databases">
        <title>Five novel Rahnella species.</title>
        <authorList>
            <person name="Brady C."/>
            <person name="Asselin J."/>
            <person name="Beer S."/>
            <person name="Bruberg M.B."/>
            <person name="Crampton B."/>
            <person name="Venter S."/>
            <person name="Arnold D."/>
            <person name="Denman S."/>
        </authorList>
    </citation>
    <scope>NUCLEOTIDE SEQUENCE [LARGE SCALE GENOMIC DNA]</scope>
    <source>
        <strain evidence="4 5">FRB 231</strain>
    </source>
</reference>
<dbReference type="InterPro" id="IPR000259">
    <property type="entry name" value="Adhesion_dom_fimbrial"/>
</dbReference>